<dbReference type="Proteomes" id="UP001283361">
    <property type="component" value="Unassembled WGS sequence"/>
</dbReference>
<protein>
    <submittedName>
        <fullName evidence="2">Uncharacterized protein</fullName>
    </submittedName>
</protein>
<dbReference type="EMBL" id="JAWDGP010006631">
    <property type="protein sequence ID" value="KAK3737682.1"/>
    <property type="molecule type" value="Genomic_DNA"/>
</dbReference>
<name>A0AAE1CVF4_9GAST</name>
<accession>A0AAE1CVF4</accession>
<feature type="region of interest" description="Disordered" evidence="1">
    <location>
        <begin position="1"/>
        <end position="69"/>
    </location>
</feature>
<feature type="compositionally biased region" description="Basic and acidic residues" evidence="1">
    <location>
        <begin position="15"/>
        <end position="28"/>
    </location>
</feature>
<reference evidence="2" key="1">
    <citation type="journal article" date="2023" name="G3 (Bethesda)">
        <title>A reference genome for the long-term kleptoplast-retaining sea slug Elysia crispata morphotype clarki.</title>
        <authorList>
            <person name="Eastman K.E."/>
            <person name="Pendleton A.L."/>
            <person name="Shaikh M.A."/>
            <person name="Suttiyut T."/>
            <person name="Ogas R."/>
            <person name="Tomko P."/>
            <person name="Gavelis G."/>
            <person name="Widhalm J.R."/>
            <person name="Wisecaver J.H."/>
        </authorList>
    </citation>
    <scope>NUCLEOTIDE SEQUENCE</scope>
    <source>
        <strain evidence="2">ECLA1</strain>
    </source>
</reference>
<proteinExistence type="predicted"/>
<evidence type="ECO:0000313" key="2">
    <source>
        <dbReference type="EMBL" id="KAK3737682.1"/>
    </source>
</evidence>
<dbReference type="AlphaFoldDB" id="A0AAE1CVF4"/>
<gene>
    <name evidence="2" type="ORF">RRG08_066369</name>
</gene>
<evidence type="ECO:0000256" key="1">
    <source>
        <dbReference type="SAM" id="MobiDB-lite"/>
    </source>
</evidence>
<organism evidence="2 3">
    <name type="scientific">Elysia crispata</name>
    <name type="common">lettuce slug</name>
    <dbReference type="NCBI Taxonomy" id="231223"/>
    <lineage>
        <taxon>Eukaryota</taxon>
        <taxon>Metazoa</taxon>
        <taxon>Spiralia</taxon>
        <taxon>Lophotrochozoa</taxon>
        <taxon>Mollusca</taxon>
        <taxon>Gastropoda</taxon>
        <taxon>Heterobranchia</taxon>
        <taxon>Euthyneura</taxon>
        <taxon>Panpulmonata</taxon>
        <taxon>Sacoglossa</taxon>
        <taxon>Placobranchoidea</taxon>
        <taxon>Plakobranchidae</taxon>
        <taxon>Elysia</taxon>
    </lineage>
</organism>
<keyword evidence="3" id="KW-1185">Reference proteome</keyword>
<evidence type="ECO:0000313" key="3">
    <source>
        <dbReference type="Proteomes" id="UP001283361"/>
    </source>
</evidence>
<sequence length="98" mass="10783">MGEITKRRLVFKTQRGTEHGHSIDDGKTAPRRRKGGIKRELVHPEASQELSGLDLAMSESSPSSRETAKKTFASGMAGSEDLWKHAKFRLSSALSLCD</sequence>
<comment type="caution">
    <text evidence="2">The sequence shown here is derived from an EMBL/GenBank/DDBJ whole genome shotgun (WGS) entry which is preliminary data.</text>
</comment>